<dbReference type="EMBL" id="ADVR01000030">
    <property type="protein sequence ID" value="EFO81023.1"/>
    <property type="molecule type" value="Genomic_DNA"/>
</dbReference>
<dbReference type="STRING" id="765420.OSCT_1126"/>
<feature type="domain" description="AB hydrolase-1" evidence="1">
    <location>
        <begin position="16"/>
        <end position="264"/>
    </location>
</feature>
<evidence type="ECO:0000313" key="2">
    <source>
        <dbReference type="EMBL" id="EFO81023.1"/>
    </source>
</evidence>
<proteinExistence type="predicted"/>
<dbReference type="Proteomes" id="UP000054010">
    <property type="component" value="Unassembled WGS sequence"/>
</dbReference>
<organism evidence="2 3">
    <name type="scientific">Oscillochloris trichoides DG-6</name>
    <dbReference type="NCBI Taxonomy" id="765420"/>
    <lineage>
        <taxon>Bacteria</taxon>
        <taxon>Bacillati</taxon>
        <taxon>Chloroflexota</taxon>
        <taxon>Chloroflexia</taxon>
        <taxon>Chloroflexales</taxon>
        <taxon>Chloroflexineae</taxon>
        <taxon>Oscillochloridaceae</taxon>
        <taxon>Oscillochloris</taxon>
    </lineage>
</organism>
<protein>
    <submittedName>
        <fullName evidence="2">Alpha/beta hydrolase fold-containing protein</fullName>
    </submittedName>
</protein>
<dbReference type="InterPro" id="IPR000073">
    <property type="entry name" value="AB_hydrolase_1"/>
</dbReference>
<evidence type="ECO:0000313" key="3">
    <source>
        <dbReference type="Proteomes" id="UP000054010"/>
    </source>
</evidence>
<gene>
    <name evidence="2" type="ORF">OSCT_1126</name>
</gene>
<dbReference type="PANTHER" id="PTHR43798">
    <property type="entry name" value="MONOACYLGLYCEROL LIPASE"/>
    <property type="match status" value="1"/>
</dbReference>
<dbReference type="SUPFAM" id="SSF53474">
    <property type="entry name" value="alpha/beta-Hydrolases"/>
    <property type="match status" value="1"/>
</dbReference>
<sequence>MQHFLDFGGTGPTLALAPANGFPPEAYRPLAHALRSHLHVIGYRPRPLWPGSDPAEVSSWRDLAVDLLNDLHARSDGPYIALGHSLGGILSLYAAVHQPERFRGLVLIDPVVMPRHMLPLLWALRQIGQHHRSPLAQGAARRRDRFTSTQEARSRYTGRGIFADLDAAALEGYLDGGLKPDGDGVTLAWPKAWESHIFSLVPIDTWHALDLLRLPLLIIRGQRSDLLVDRSWYQLQHRLPQARYVELDGGHMVPLEQPAATAAAIQAWLNDNNLA</sequence>
<dbReference type="InterPro" id="IPR029058">
    <property type="entry name" value="AB_hydrolase_fold"/>
</dbReference>
<dbReference type="OrthoDB" id="5729753at2"/>
<keyword evidence="2" id="KW-0378">Hydrolase</keyword>
<dbReference type="Gene3D" id="3.40.50.1820">
    <property type="entry name" value="alpha/beta hydrolase"/>
    <property type="match status" value="1"/>
</dbReference>
<name>E1ICS5_9CHLR</name>
<reference evidence="2 3" key="1">
    <citation type="journal article" date="2011" name="J. Bacteriol.">
        <title>Draft genome sequence of the anoxygenic filamentous phototrophic bacterium Oscillochloris trichoides subsp. DG-6.</title>
        <authorList>
            <person name="Kuznetsov B.B."/>
            <person name="Ivanovsky R.N."/>
            <person name="Keppen O.I."/>
            <person name="Sukhacheva M.V."/>
            <person name="Bumazhkin B.K."/>
            <person name="Patutina E.O."/>
            <person name="Beletsky A.V."/>
            <person name="Mardanov A.V."/>
            <person name="Baslerov R.V."/>
            <person name="Panteleeva A.N."/>
            <person name="Kolganova T.V."/>
            <person name="Ravin N.V."/>
            <person name="Skryabin K.G."/>
        </authorList>
    </citation>
    <scope>NUCLEOTIDE SEQUENCE [LARGE SCALE GENOMIC DNA]</scope>
    <source>
        <strain evidence="2 3">DG-6</strain>
    </source>
</reference>
<dbReference type="InterPro" id="IPR050266">
    <property type="entry name" value="AB_hydrolase_sf"/>
</dbReference>
<accession>E1ICS5</accession>
<evidence type="ECO:0000259" key="1">
    <source>
        <dbReference type="Pfam" id="PF12697"/>
    </source>
</evidence>
<keyword evidence="3" id="KW-1185">Reference proteome</keyword>
<dbReference type="GO" id="GO:0016020">
    <property type="term" value="C:membrane"/>
    <property type="evidence" value="ECO:0007669"/>
    <property type="project" value="TreeGrafter"/>
</dbReference>
<dbReference type="AlphaFoldDB" id="E1ICS5"/>
<dbReference type="HOGENOM" id="CLU_020336_22_0_0"/>
<dbReference type="eggNOG" id="COG2267">
    <property type="taxonomic scope" value="Bacteria"/>
</dbReference>
<dbReference type="GO" id="GO:0016787">
    <property type="term" value="F:hydrolase activity"/>
    <property type="evidence" value="ECO:0007669"/>
    <property type="project" value="UniProtKB-KW"/>
</dbReference>
<comment type="caution">
    <text evidence="2">The sequence shown here is derived from an EMBL/GenBank/DDBJ whole genome shotgun (WGS) entry which is preliminary data.</text>
</comment>
<dbReference type="Pfam" id="PF12697">
    <property type="entry name" value="Abhydrolase_6"/>
    <property type="match status" value="1"/>
</dbReference>
<dbReference type="PANTHER" id="PTHR43798:SF33">
    <property type="entry name" value="HYDROLASE, PUTATIVE (AFU_ORTHOLOGUE AFUA_2G14860)-RELATED"/>
    <property type="match status" value="1"/>
</dbReference>